<feature type="chain" id="PRO_5046901911" evidence="1">
    <location>
        <begin position="26"/>
        <end position="366"/>
    </location>
</feature>
<evidence type="ECO:0000259" key="2">
    <source>
        <dbReference type="Pfam" id="PF04784"/>
    </source>
</evidence>
<protein>
    <submittedName>
        <fullName evidence="3">DUF547 domain-containing protein</fullName>
    </submittedName>
</protein>
<dbReference type="EMBL" id="JAQQXP010000003">
    <property type="protein sequence ID" value="MDC8832479.1"/>
    <property type="molecule type" value="Genomic_DNA"/>
</dbReference>
<name>A0ABT5L7S4_9ALTE</name>
<evidence type="ECO:0000313" key="3">
    <source>
        <dbReference type="EMBL" id="MDC8832479.1"/>
    </source>
</evidence>
<keyword evidence="4" id="KW-1185">Reference proteome</keyword>
<evidence type="ECO:0000313" key="4">
    <source>
        <dbReference type="Proteomes" id="UP001218788"/>
    </source>
</evidence>
<dbReference type="InterPro" id="IPR006869">
    <property type="entry name" value="DUF547"/>
</dbReference>
<comment type="caution">
    <text evidence="3">The sequence shown here is derived from an EMBL/GenBank/DDBJ whole genome shotgun (WGS) entry which is preliminary data.</text>
</comment>
<gene>
    <name evidence="3" type="ORF">OIK42_17110</name>
</gene>
<proteinExistence type="predicted"/>
<sequence>MFSKNKAVKILITGLVCSVAMNVAATSSEPKAHVHFNQHAERATQSLDYSVLNQLLHAGVLNMGRSTRKYADKATPLTGTRMRQPIDGATENEANRFFYENLAQEQVKILKLRKELEAIPTVTPMKLLTKEQQLAYWLNLYNVTVINEIAKLYPIESFRDLLEDENSFFHQKLLNVEGVELSLNDIHFDIIPALYPDEPLVIYGLYQGYKGSPNIRKKAYTGKNVFKNLQDNAQEFINSNRGTQFNGSSDTVRVSKYYQRNAMFFPNFEEDLKSHLLVYADPYTKSNISQDDTVVANVRNYRIADIYGTYRNHEGSVSTDPRAYKGGKSYAQVLKLRELMRVRAINFGGEGRVTVTDLDSAEEESN</sequence>
<keyword evidence="1" id="KW-0732">Signal</keyword>
<dbReference type="Proteomes" id="UP001218788">
    <property type="component" value="Unassembled WGS sequence"/>
</dbReference>
<feature type="domain" description="DUF547" evidence="2">
    <location>
        <begin position="127"/>
        <end position="237"/>
    </location>
</feature>
<organism evidence="3 4">
    <name type="scientific">Alteromonas gilva</name>
    <dbReference type="NCBI Taxonomy" id="2987522"/>
    <lineage>
        <taxon>Bacteria</taxon>
        <taxon>Pseudomonadati</taxon>
        <taxon>Pseudomonadota</taxon>
        <taxon>Gammaproteobacteria</taxon>
        <taxon>Alteromonadales</taxon>
        <taxon>Alteromonadaceae</taxon>
        <taxon>Alteromonas/Salinimonas group</taxon>
        <taxon>Alteromonas</taxon>
    </lineage>
</organism>
<reference evidence="3 4" key="1">
    <citation type="submission" date="2022-10" db="EMBL/GenBank/DDBJ databases">
        <title>Alteromonas sp. chi3 Genome sequencing.</title>
        <authorList>
            <person name="Park S."/>
        </authorList>
    </citation>
    <scope>NUCLEOTIDE SEQUENCE [LARGE SCALE GENOMIC DNA]</scope>
    <source>
        <strain evidence="4">chi3</strain>
    </source>
</reference>
<accession>A0ABT5L7S4</accession>
<feature type="signal peptide" evidence="1">
    <location>
        <begin position="1"/>
        <end position="25"/>
    </location>
</feature>
<evidence type="ECO:0000256" key="1">
    <source>
        <dbReference type="SAM" id="SignalP"/>
    </source>
</evidence>
<dbReference type="Pfam" id="PF04784">
    <property type="entry name" value="DUF547"/>
    <property type="match status" value="1"/>
</dbReference>
<dbReference type="RefSeq" id="WP_273642305.1">
    <property type="nucleotide sequence ID" value="NZ_JAQQXP010000003.1"/>
</dbReference>